<evidence type="ECO:0000313" key="11">
    <source>
        <dbReference type="Proteomes" id="UP001589613"/>
    </source>
</evidence>
<evidence type="ECO:0000256" key="7">
    <source>
        <dbReference type="SAM" id="MobiDB-lite"/>
    </source>
</evidence>
<accession>A0ABV5V2X6</accession>
<keyword evidence="3" id="KW-1003">Cell membrane</keyword>
<dbReference type="RefSeq" id="WP_141338243.1">
    <property type="nucleotide sequence ID" value="NZ_JBHMAX010000017.1"/>
</dbReference>
<feature type="transmembrane region" description="Helical" evidence="8">
    <location>
        <begin position="64"/>
        <end position="82"/>
    </location>
</feature>
<keyword evidence="4 8" id="KW-0812">Transmembrane</keyword>
<gene>
    <name evidence="10" type="ORF">ACFFN0_08855</name>
</gene>
<dbReference type="Proteomes" id="UP001589613">
    <property type="component" value="Unassembled WGS sequence"/>
</dbReference>
<dbReference type="PANTHER" id="PTHR34582">
    <property type="entry name" value="UPF0702 TRANSMEMBRANE PROTEIN YCAP"/>
    <property type="match status" value="1"/>
</dbReference>
<keyword evidence="6 8" id="KW-0472">Membrane</keyword>
<reference evidence="10 11" key="1">
    <citation type="submission" date="2024-09" db="EMBL/GenBank/DDBJ databases">
        <authorList>
            <person name="Sun Q."/>
            <person name="Mori K."/>
        </authorList>
    </citation>
    <scope>NUCLEOTIDE SEQUENCE [LARGE SCALE GENOMIC DNA]</scope>
    <source>
        <strain evidence="10 11">JCM 12763</strain>
    </source>
</reference>
<comment type="caution">
    <text evidence="10">The sequence shown here is derived from an EMBL/GenBank/DDBJ whole genome shotgun (WGS) entry which is preliminary data.</text>
</comment>
<evidence type="ECO:0000256" key="3">
    <source>
        <dbReference type="ARBA" id="ARBA00022475"/>
    </source>
</evidence>
<evidence type="ECO:0000256" key="8">
    <source>
        <dbReference type="SAM" id="Phobius"/>
    </source>
</evidence>
<evidence type="ECO:0000256" key="1">
    <source>
        <dbReference type="ARBA" id="ARBA00004651"/>
    </source>
</evidence>
<evidence type="ECO:0000256" key="5">
    <source>
        <dbReference type="ARBA" id="ARBA00022989"/>
    </source>
</evidence>
<dbReference type="Pfam" id="PF04239">
    <property type="entry name" value="DUF421"/>
    <property type="match status" value="1"/>
</dbReference>
<comment type="similarity">
    <text evidence="2">Belongs to the UPF0702 family.</text>
</comment>
<sequence length="187" mass="19536">MWLTGWSDLYAVVVVGLACYLTVVVLLRATGKRTLTKLNAFDFVVTVSIGSLLATGVLDPATSWAAVATGILLLVVAQWVMAKVTSTWPRSRWFVTAEPTLVLRDGKLLQDALRRSRVAPSEVLQAVRTSGSGSLASVAAVTLEPDGSLSVIPKDSLGDGSALADVPGVSDKVPDVAGLPQPDDGHA</sequence>
<keyword evidence="5 8" id="KW-1133">Transmembrane helix</keyword>
<evidence type="ECO:0000313" key="10">
    <source>
        <dbReference type="EMBL" id="MFB9732151.1"/>
    </source>
</evidence>
<proteinExistence type="inferred from homology"/>
<evidence type="ECO:0000256" key="2">
    <source>
        <dbReference type="ARBA" id="ARBA00006448"/>
    </source>
</evidence>
<feature type="region of interest" description="Disordered" evidence="7">
    <location>
        <begin position="154"/>
        <end position="187"/>
    </location>
</feature>
<name>A0ABV5V2X6_9MICO</name>
<feature type="transmembrane region" description="Helical" evidence="8">
    <location>
        <begin position="6"/>
        <end position="27"/>
    </location>
</feature>
<comment type="subcellular location">
    <subcellularLocation>
        <location evidence="1">Cell membrane</location>
        <topology evidence="1">Multi-pass membrane protein</topology>
    </subcellularLocation>
</comment>
<protein>
    <submittedName>
        <fullName evidence="10">DUF421 domain-containing protein</fullName>
    </submittedName>
</protein>
<keyword evidence="11" id="KW-1185">Reference proteome</keyword>
<dbReference type="InterPro" id="IPR007353">
    <property type="entry name" value="DUF421"/>
</dbReference>
<feature type="domain" description="YetF C-terminal" evidence="9">
    <location>
        <begin position="90"/>
        <end position="156"/>
    </location>
</feature>
<evidence type="ECO:0000259" key="9">
    <source>
        <dbReference type="Pfam" id="PF04239"/>
    </source>
</evidence>
<dbReference type="Gene3D" id="3.30.240.20">
    <property type="entry name" value="bsu07140 like domains"/>
    <property type="match status" value="1"/>
</dbReference>
<evidence type="ECO:0000256" key="4">
    <source>
        <dbReference type="ARBA" id="ARBA00022692"/>
    </source>
</evidence>
<feature type="transmembrane region" description="Helical" evidence="8">
    <location>
        <begin position="39"/>
        <end position="58"/>
    </location>
</feature>
<organism evidence="10 11">
    <name type="scientific">Ornithinimicrobium kibberense</name>
    <dbReference type="NCBI Taxonomy" id="282060"/>
    <lineage>
        <taxon>Bacteria</taxon>
        <taxon>Bacillati</taxon>
        <taxon>Actinomycetota</taxon>
        <taxon>Actinomycetes</taxon>
        <taxon>Micrococcales</taxon>
        <taxon>Ornithinimicrobiaceae</taxon>
        <taxon>Ornithinimicrobium</taxon>
    </lineage>
</organism>
<dbReference type="PANTHER" id="PTHR34582:SF6">
    <property type="entry name" value="UPF0702 TRANSMEMBRANE PROTEIN YCAP"/>
    <property type="match status" value="1"/>
</dbReference>
<dbReference type="EMBL" id="JBHMAX010000017">
    <property type="protein sequence ID" value="MFB9732151.1"/>
    <property type="molecule type" value="Genomic_DNA"/>
</dbReference>
<evidence type="ECO:0000256" key="6">
    <source>
        <dbReference type="ARBA" id="ARBA00023136"/>
    </source>
</evidence>
<dbReference type="InterPro" id="IPR023090">
    <property type="entry name" value="UPF0702_alpha/beta_dom_sf"/>
</dbReference>